<dbReference type="PANTHER" id="PTHR23507">
    <property type="entry name" value="ZGC:174356"/>
    <property type="match status" value="1"/>
</dbReference>
<feature type="transmembrane region" description="Helical" evidence="6">
    <location>
        <begin position="62"/>
        <end position="81"/>
    </location>
</feature>
<accession>A0A151GQT5</accession>
<dbReference type="Gene3D" id="1.20.1250.20">
    <property type="entry name" value="MFS general substrate transporter like domains"/>
    <property type="match status" value="1"/>
</dbReference>
<feature type="region of interest" description="Disordered" evidence="5">
    <location>
        <begin position="555"/>
        <end position="577"/>
    </location>
</feature>
<evidence type="ECO:0000256" key="4">
    <source>
        <dbReference type="ARBA" id="ARBA00023136"/>
    </source>
</evidence>
<name>A0A151GQT5_DRECN</name>
<comment type="caution">
    <text evidence="7">The sequence shown here is derived from an EMBL/GenBank/DDBJ whole genome shotgun (WGS) entry which is preliminary data.</text>
</comment>
<feature type="transmembrane region" description="Helical" evidence="6">
    <location>
        <begin position="383"/>
        <end position="401"/>
    </location>
</feature>
<keyword evidence="3 6" id="KW-1133">Transmembrane helix</keyword>
<evidence type="ECO:0000313" key="7">
    <source>
        <dbReference type="EMBL" id="KYK59450.1"/>
    </source>
</evidence>
<dbReference type="EMBL" id="LAYC01000001">
    <property type="protein sequence ID" value="KYK59450.1"/>
    <property type="molecule type" value="Genomic_DNA"/>
</dbReference>
<protein>
    <submittedName>
        <fullName evidence="7">Major facilitator superfamily domain, general substrate transporter</fullName>
    </submittedName>
</protein>
<dbReference type="SUPFAM" id="SSF103473">
    <property type="entry name" value="MFS general substrate transporter"/>
    <property type="match status" value="1"/>
</dbReference>
<feature type="transmembrane region" description="Helical" evidence="6">
    <location>
        <begin position="160"/>
        <end position="181"/>
    </location>
</feature>
<dbReference type="InterPro" id="IPR036259">
    <property type="entry name" value="MFS_trans_sf"/>
</dbReference>
<evidence type="ECO:0000313" key="8">
    <source>
        <dbReference type="Proteomes" id="UP000076580"/>
    </source>
</evidence>
<dbReference type="AlphaFoldDB" id="A0A151GQT5"/>
<dbReference type="GO" id="GO:0022857">
    <property type="term" value="F:transmembrane transporter activity"/>
    <property type="evidence" value="ECO:0007669"/>
    <property type="project" value="InterPro"/>
</dbReference>
<feature type="transmembrane region" description="Helical" evidence="6">
    <location>
        <begin position="226"/>
        <end position="250"/>
    </location>
</feature>
<keyword evidence="4 6" id="KW-0472">Membrane</keyword>
<feature type="transmembrane region" description="Helical" evidence="6">
    <location>
        <begin position="518"/>
        <end position="540"/>
    </location>
</feature>
<feature type="transmembrane region" description="Helical" evidence="6">
    <location>
        <begin position="187"/>
        <end position="214"/>
    </location>
</feature>
<feature type="transmembrane region" description="Helical" evidence="6">
    <location>
        <begin position="256"/>
        <end position="278"/>
    </location>
</feature>
<dbReference type="Proteomes" id="UP000076580">
    <property type="component" value="Chromosome 01"/>
</dbReference>
<feature type="transmembrane region" description="Helical" evidence="6">
    <location>
        <begin position="430"/>
        <end position="449"/>
    </location>
</feature>
<gene>
    <name evidence="7" type="ORF">DCS_00580</name>
</gene>
<evidence type="ECO:0000256" key="6">
    <source>
        <dbReference type="SAM" id="Phobius"/>
    </source>
</evidence>
<evidence type="ECO:0000256" key="3">
    <source>
        <dbReference type="ARBA" id="ARBA00022989"/>
    </source>
</evidence>
<organism evidence="7 8">
    <name type="scientific">Drechmeria coniospora</name>
    <name type="common">Nematophagous fungus</name>
    <name type="synonym">Meria coniospora</name>
    <dbReference type="NCBI Taxonomy" id="98403"/>
    <lineage>
        <taxon>Eukaryota</taxon>
        <taxon>Fungi</taxon>
        <taxon>Dikarya</taxon>
        <taxon>Ascomycota</taxon>
        <taxon>Pezizomycotina</taxon>
        <taxon>Sordariomycetes</taxon>
        <taxon>Hypocreomycetidae</taxon>
        <taxon>Hypocreales</taxon>
        <taxon>Ophiocordycipitaceae</taxon>
        <taxon>Drechmeria</taxon>
    </lineage>
</organism>
<keyword evidence="2 6" id="KW-0812">Transmembrane</keyword>
<reference evidence="7 8" key="1">
    <citation type="journal article" date="2016" name="Sci. Rep.">
        <title>Insights into Adaptations to a Near-Obligate Nematode Endoparasitic Lifestyle from the Finished Genome of Drechmeria coniospora.</title>
        <authorList>
            <person name="Zhang L."/>
            <person name="Zhou Z."/>
            <person name="Guo Q."/>
            <person name="Fokkens L."/>
            <person name="Miskei M."/>
            <person name="Pocsi I."/>
            <person name="Zhang W."/>
            <person name="Chen M."/>
            <person name="Wang L."/>
            <person name="Sun Y."/>
            <person name="Donzelli B.G."/>
            <person name="Gibson D.M."/>
            <person name="Nelson D.R."/>
            <person name="Luo J.G."/>
            <person name="Rep M."/>
            <person name="Liu H."/>
            <person name="Yang S."/>
            <person name="Wang J."/>
            <person name="Krasnoff S.B."/>
            <person name="Xu Y."/>
            <person name="Molnar I."/>
            <person name="Lin M."/>
        </authorList>
    </citation>
    <scope>NUCLEOTIDE SEQUENCE [LARGE SCALE GENOMIC DNA]</scope>
    <source>
        <strain evidence="7 8">ARSEF 6962</strain>
    </source>
</reference>
<dbReference type="PANTHER" id="PTHR23507:SF40">
    <property type="entry name" value="TETRACYCLINE-EFFLUX TRANSPORTER"/>
    <property type="match status" value="1"/>
</dbReference>
<comment type="subcellular location">
    <subcellularLocation>
        <location evidence="1">Membrane</location>
        <topology evidence="1">Multi-pass membrane protein</topology>
    </subcellularLocation>
</comment>
<dbReference type="RefSeq" id="XP_040658802.1">
    <property type="nucleotide sequence ID" value="XM_040797919.1"/>
</dbReference>
<feature type="transmembrane region" description="Helical" evidence="6">
    <location>
        <begin position="488"/>
        <end position="512"/>
    </location>
</feature>
<dbReference type="Pfam" id="PF07690">
    <property type="entry name" value="MFS_1"/>
    <property type="match status" value="2"/>
</dbReference>
<dbReference type="InterPro" id="IPR011701">
    <property type="entry name" value="MFS"/>
</dbReference>
<feature type="transmembrane region" description="Helical" evidence="6">
    <location>
        <begin position="126"/>
        <end position="148"/>
    </location>
</feature>
<dbReference type="InParanoid" id="A0A151GQT5"/>
<proteinExistence type="predicted"/>
<feature type="transmembrane region" description="Helical" evidence="6">
    <location>
        <begin position="339"/>
        <end position="363"/>
    </location>
</feature>
<keyword evidence="8" id="KW-1185">Reference proteome</keyword>
<feature type="transmembrane region" description="Helical" evidence="6">
    <location>
        <begin position="455"/>
        <end position="476"/>
    </location>
</feature>
<sequence>MGRSRRIDVAVSPYPVDEPATTRLLDPSFEENGSEPLGNGRRDIWNGPRDFEQLPWWRTPSVFWLLGPFAIFTLAFGGVIVPKLNLILDLVCRHYFADETFLDPGRPIILGSDNPQCRIPEVQKHAATFILVMNLVTGGLSAIVAPKLGHLSDRFGRTRLLALASCGGLLAELVTILAAKFPHTVSYRWLILGAAFDGMTGSFTAGSILCASYVSDCSPPSSKRAVHIGYIHACLFAGLAFGPLLAGYFVKWTGSLLSIFYVVLGCHTFFALFVGFAIPESLSKRKQLAAREKHDKEKRRRVERVGSWLSTLQNSNPLAPLRILLPTGPGTSTRLRLNLVALAICDAIILGSSFAAGAVLVLYAEYTFDWGNFETSRFVSSLSLVRVFVLMAIFPLVNYFGRVRPAAKKRKRFGVIPVDDNAGADNLDIWILRIALLSEIVGCVGYVLARSEALFYGSGMMTALGGLGSATTQAVVTKHVPQERIGQILGAIGVMHALSRVVGPFIFNGIYAATVESFPQAIFVALGSLFGVAFLCSLMIKPHIQWDEDGAVETEREEGDVGQRAFDTTDEDQVRIQ</sequence>
<dbReference type="FunCoup" id="A0A151GQT5">
    <property type="interactions" value="76"/>
</dbReference>
<dbReference type="GeneID" id="63713223"/>
<evidence type="ECO:0000256" key="5">
    <source>
        <dbReference type="SAM" id="MobiDB-lite"/>
    </source>
</evidence>
<dbReference type="GO" id="GO:0016020">
    <property type="term" value="C:membrane"/>
    <property type="evidence" value="ECO:0007669"/>
    <property type="project" value="UniProtKB-SubCell"/>
</dbReference>
<evidence type="ECO:0000256" key="1">
    <source>
        <dbReference type="ARBA" id="ARBA00004141"/>
    </source>
</evidence>
<evidence type="ECO:0000256" key="2">
    <source>
        <dbReference type="ARBA" id="ARBA00022692"/>
    </source>
</evidence>